<name>A0ABQ2VN36_9ACTN</name>
<organism evidence="2 3">
    <name type="scientific">Streptomyces albospinus</name>
    <dbReference type="NCBI Taxonomy" id="285515"/>
    <lineage>
        <taxon>Bacteria</taxon>
        <taxon>Bacillati</taxon>
        <taxon>Actinomycetota</taxon>
        <taxon>Actinomycetes</taxon>
        <taxon>Kitasatosporales</taxon>
        <taxon>Streptomycetaceae</taxon>
        <taxon>Streptomyces</taxon>
    </lineage>
</organism>
<evidence type="ECO:0000313" key="3">
    <source>
        <dbReference type="Proteomes" id="UP000654471"/>
    </source>
</evidence>
<dbReference type="Pfam" id="PF13700">
    <property type="entry name" value="DUF4158"/>
    <property type="match status" value="1"/>
</dbReference>
<keyword evidence="3" id="KW-1185">Reference proteome</keyword>
<feature type="domain" description="DUF4158" evidence="1">
    <location>
        <begin position="5"/>
        <end position="171"/>
    </location>
</feature>
<evidence type="ECO:0000313" key="2">
    <source>
        <dbReference type="EMBL" id="GGV00544.1"/>
    </source>
</evidence>
<dbReference type="InterPro" id="IPR025296">
    <property type="entry name" value="DUF4158"/>
</dbReference>
<protein>
    <recommendedName>
        <fullName evidence="1">DUF4158 domain-containing protein</fullName>
    </recommendedName>
</protein>
<reference evidence="3" key="1">
    <citation type="journal article" date="2019" name="Int. J. Syst. Evol. Microbiol.">
        <title>The Global Catalogue of Microorganisms (GCM) 10K type strain sequencing project: providing services to taxonomists for standard genome sequencing and annotation.</title>
        <authorList>
            <consortium name="The Broad Institute Genomics Platform"/>
            <consortium name="The Broad Institute Genome Sequencing Center for Infectious Disease"/>
            <person name="Wu L."/>
            <person name="Ma J."/>
        </authorList>
    </citation>
    <scope>NUCLEOTIDE SEQUENCE [LARGE SCALE GENOMIC DNA]</scope>
    <source>
        <strain evidence="3">JCM 3399</strain>
    </source>
</reference>
<sequence>MPVEFLTDEQAAGYAAFRGAPSRSELERFFFLDDADRELVESKRRAHNRLGFAVQLTTVRFLGVFPEDAAGVPVEVVDYLAGQLGIVDSTVLEAYGEREKTRFEHMWELRRLLEYREFAEVEAELRAWVDARAWTTGEGPKALFDAAVGWLRERRVLLPGVTTLARLVASVREAANQRLWDTLYGLLNIGQRAVLDSLLVVPAGQRVSELDRLRRGPVRVSGPQMKRRCSS</sequence>
<gene>
    <name evidence="2" type="ORF">GCM10010211_79780</name>
</gene>
<dbReference type="Proteomes" id="UP000654471">
    <property type="component" value="Unassembled WGS sequence"/>
</dbReference>
<proteinExistence type="predicted"/>
<dbReference type="EMBL" id="BMRP01000067">
    <property type="protein sequence ID" value="GGV00544.1"/>
    <property type="molecule type" value="Genomic_DNA"/>
</dbReference>
<accession>A0ABQ2VN36</accession>
<evidence type="ECO:0000259" key="1">
    <source>
        <dbReference type="Pfam" id="PF13700"/>
    </source>
</evidence>
<comment type="caution">
    <text evidence="2">The sequence shown here is derived from an EMBL/GenBank/DDBJ whole genome shotgun (WGS) entry which is preliminary data.</text>
</comment>